<evidence type="ECO:0000313" key="1">
    <source>
        <dbReference type="EMBL" id="KRK34962.1"/>
    </source>
</evidence>
<protein>
    <recommendedName>
        <fullName evidence="3">Extracellular protein</fullName>
    </recommendedName>
</protein>
<dbReference type="STRING" id="357278.IV61_GL001721"/>
<proteinExistence type="predicted"/>
<dbReference type="AlphaFoldDB" id="A0A0R1GU40"/>
<dbReference type="Gene3D" id="2.60.120.200">
    <property type="match status" value="1"/>
</dbReference>
<evidence type="ECO:0008006" key="3">
    <source>
        <dbReference type="Google" id="ProtNLM"/>
    </source>
</evidence>
<organism evidence="1 2">
    <name type="scientific">Levilactobacillus parabrevis ATCC 53295</name>
    <dbReference type="NCBI Taxonomy" id="1267003"/>
    <lineage>
        <taxon>Bacteria</taxon>
        <taxon>Bacillati</taxon>
        <taxon>Bacillota</taxon>
        <taxon>Bacilli</taxon>
        <taxon>Lactobacillales</taxon>
        <taxon>Lactobacillaceae</taxon>
        <taxon>Levilactobacillus</taxon>
    </lineage>
</organism>
<sequence length="775" mass="81749">MGLIVGMVVAATIGLFQMPIAQAGPIDDVPQGIPVEGQPYFNLPSTLGNTGMTNSAKLVNVSDSANRLPMDAVQLTEQGTHGAGGAIWSQEPSFDLSKNQKFSMWIYSSADINTSPGEGMAFVLHNNSKGNQFSGTGEALGVWGADPKSTQGGTDVIAGQAIPNSWAMEFDTELNKVDPTVRWNAGGLIASLTTWDLTANQPSAFDLGQGIGYNNSEGTTTSQDIIREHIASGYPADRATYVAKTANGKMGNGLFVSAKKYYYYNQDHYGLITDGNGTLLSDRAWHHVTLNYTAPSAGSTVGTMEYRFNDKNPTTGAKQSSNAYTITNLDISKLGLTGSSSKVYWGVTGSTGQTWSSDSVDKDDGTQNSLVAFEHVPGQANGSATAKLTDVTDNRVVASGDTIKGGDAVKLEYTVNYDSGNTDWTNVMAQLHVPKGIRLTSGKVTAADGSTSRSIDMSKLKGAAITGQSIEESVGTLSSGNQTATITLTGKMLNDKAYSVSDTTSNFVGSGTMASASVSRFSSVTQDLPALSLIPDQKTIHVNNGETPVVTGRVEKGDGLPIDNNTIELTGWLANNETGVNSKIDGIHLSDSNPASNFKYVAIPTIGTLASGTYKMTLEAVDNVGNLDRVYLTVIIGDVDFGSTSGDLNYEADLTGSDQIVRRSDPNWSFNIADTAKKGTPWQLYAKATALTSETTPSLLDGELIYSDGQSNQPLSATADTLITDHRSDGSATPFNIAGDWNDNSGILLRVHGGALQGEYKGTVTWTLADTIDAN</sequence>
<dbReference type="Proteomes" id="UP000051176">
    <property type="component" value="Unassembled WGS sequence"/>
</dbReference>
<dbReference type="eggNOG" id="COG4886">
    <property type="taxonomic scope" value="Bacteria"/>
</dbReference>
<reference evidence="1 2" key="1">
    <citation type="journal article" date="2015" name="Genome Announc.">
        <title>Expanding the biotechnology potential of lactobacilli through comparative genomics of 213 strains and associated genera.</title>
        <authorList>
            <person name="Sun Z."/>
            <person name="Harris H.M."/>
            <person name="McCann A."/>
            <person name="Guo C."/>
            <person name="Argimon S."/>
            <person name="Zhang W."/>
            <person name="Yang X."/>
            <person name="Jeffery I.B."/>
            <person name="Cooney J.C."/>
            <person name="Kagawa T.F."/>
            <person name="Liu W."/>
            <person name="Song Y."/>
            <person name="Salvetti E."/>
            <person name="Wrobel A."/>
            <person name="Rasinkangas P."/>
            <person name="Parkhill J."/>
            <person name="Rea M.C."/>
            <person name="O'Sullivan O."/>
            <person name="Ritari J."/>
            <person name="Douillard F.P."/>
            <person name="Paul Ross R."/>
            <person name="Yang R."/>
            <person name="Briner A.E."/>
            <person name="Felis G.E."/>
            <person name="de Vos W.M."/>
            <person name="Barrangou R."/>
            <person name="Klaenhammer T.R."/>
            <person name="Caufield P.W."/>
            <person name="Cui Y."/>
            <person name="Zhang H."/>
            <person name="O'Toole P.W."/>
        </authorList>
    </citation>
    <scope>NUCLEOTIDE SEQUENCE [LARGE SCALE GENOMIC DNA]</scope>
    <source>
        <strain evidence="1 2">ATCC 53295</strain>
    </source>
</reference>
<comment type="caution">
    <text evidence="1">The sequence shown here is derived from an EMBL/GenBank/DDBJ whole genome shotgun (WGS) entry which is preliminary data.</text>
</comment>
<keyword evidence="2" id="KW-1185">Reference proteome</keyword>
<dbReference type="EMBL" id="AZCZ01000041">
    <property type="protein sequence ID" value="KRK34962.1"/>
    <property type="molecule type" value="Genomic_DNA"/>
</dbReference>
<dbReference type="InterPro" id="IPR013320">
    <property type="entry name" value="ConA-like_dom_sf"/>
</dbReference>
<dbReference type="PATRIC" id="fig|1267003.4.peg.1733"/>
<gene>
    <name evidence="1" type="ORF">FD07_GL001645</name>
</gene>
<evidence type="ECO:0000313" key="2">
    <source>
        <dbReference type="Proteomes" id="UP000051176"/>
    </source>
</evidence>
<name>A0A0R1GU40_9LACO</name>
<accession>A0A0R1GU40</accession>
<dbReference type="SUPFAM" id="SSF49899">
    <property type="entry name" value="Concanavalin A-like lectins/glucanases"/>
    <property type="match status" value="1"/>
</dbReference>